<feature type="compositionally biased region" description="Low complexity" evidence="1">
    <location>
        <begin position="255"/>
        <end position="265"/>
    </location>
</feature>
<feature type="region of interest" description="Disordered" evidence="1">
    <location>
        <begin position="1039"/>
        <end position="1072"/>
    </location>
</feature>
<evidence type="ECO:0000256" key="1">
    <source>
        <dbReference type="SAM" id="MobiDB-lite"/>
    </source>
</evidence>
<feature type="region of interest" description="Disordered" evidence="1">
    <location>
        <begin position="679"/>
        <end position="777"/>
    </location>
</feature>
<reference evidence="4" key="1">
    <citation type="submission" date="2018-01" db="EMBL/GenBank/DDBJ databases">
        <authorList>
            <person name="Alioto T."/>
            <person name="Alioto T."/>
        </authorList>
    </citation>
    <scope>NUCLEOTIDE SEQUENCE [LARGE SCALE GENOMIC DNA]</scope>
</reference>
<feature type="compositionally biased region" description="Low complexity" evidence="1">
    <location>
        <begin position="977"/>
        <end position="992"/>
    </location>
</feature>
<feature type="compositionally biased region" description="Basic and acidic residues" evidence="1">
    <location>
        <begin position="1385"/>
        <end position="1398"/>
    </location>
</feature>
<proteinExistence type="predicted"/>
<protein>
    <submittedName>
        <fullName evidence="3">Uncharacterized protein</fullName>
    </submittedName>
</protein>
<feature type="region of interest" description="Disordered" evidence="1">
    <location>
        <begin position="1378"/>
        <end position="1430"/>
    </location>
</feature>
<feature type="compositionally biased region" description="Low complexity" evidence="1">
    <location>
        <begin position="330"/>
        <end position="354"/>
    </location>
</feature>
<dbReference type="PANTHER" id="PTHR10019">
    <property type="entry name" value="SNF5"/>
    <property type="match status" value="1"/>
</dbReference>
<dbReference type="OrthoDB" id="7482953at2759"/>
<feature type="compositionally biased region" description="Low complexity" evidence="1">
    <location>
        <begin position="1467"/>
        <end position="1508"/>
    </location>
</feature>
<gene>
    <name evidence="3" type="ORF">DGUA_6G017258</name>
</gene>
<feature type="compositionally biased region" description="Low complexity" evidence="1">
    <location>
        <begin position="194"/>
        <end position="218"/>
    </location>
</feature>
<feature type="region of interest" description="Disordered" evidence="1">
    <location>
        <begin position="1467"/>
        <end position="1565"/>
    </location>
</feature>
<feature type="compositionally biased region" description="Polar residues" evidence="1">
    <location>
        <begin position="889"/>
        <end position="902"/>
    </location>
</feature>
<feature type="compositionally biased region" description="Low complexity" evidence="1">
    <location>
        <begin position="394"/>
        <end position="502"/>
    </location>
</feature>
<sequence length="1565" mass="171597">MTATLEIRVLLALLLLCCVKATPATETPSALLPLEARNADISGEEDVISTSYVLPNQIFNEGKPYYPRHDPVSGQLDFSAKKQAGIQPEINEVLDPNEKIVLSGASSPNIHDFLNLPVKYSSSKFVYPLVSSSYANLKYQGSNKNYITNKKPTSVVAPVTPPPPSYHSSNYFTVPTTKLTAVTPTAGAYYPHPSSSSSSSTTTTTKATTTTAAATTTKGTLPPSRRPIPVTTSTTTVPAAKYTTTSRRPIPLHVASTTTQAPRTSTTRRKFVPTKKYSPTLPSTTSRTPNEQEERRPTTTTTTRQPRPTPSSSDVAFTTHHATPQAAIFPTEPTTTTKMYTTSSTSPPVVFTEGPTPPPPFSPIPGTGIPNLDPADVYHTLGQKNTQAEEQQLQKEQQMQQQQELQYQQQQQKLQQQEQQQQMQQQKQQQQQQEQYMQQQHLQQQQQQQHQQQKQQQQQQQHPQQQSQQQQHQHLQQQNQQQHLQQQQHLHQQHLQQQQQQQPQPPPRPPMTLSDIFNSLAEEESAVAHNYQQNQGFDAQGNLIEPIAPSKPAPFAMQQPGGAPQRPTTPGVPPTAVQSQYPSDQKVLSGSQENYSNEYVSYQVQQPNVMQYRPVPGQINNVVISPGQHSASFVLGSQVQQVSVGHPSVEKETLFAKDTPGVQYGQVISEDIGNIKRPVGPYKATAPQEPTNYQQMPNVQQNSNFHQNGNAVGTTLPAGSYQEPPPEAPSPYQQLPLIGSNLRPSKKPAAPKPEHTATSYQPTQATTPPTRPALHGDDTKDLLVSSNIRFPVLAEESVEVASSAVVPGPPAGPHINGHAQPLSLQQIHNSNPVVFPKVKDEEMPAANVQIQQHEVVNLSQQKQQLKFPAQQPGHGEQPSRDMEPPPRYPSTSSGPQAPSASGNRPPFYNEFNRKPQAGPRPNNLPNILPQFRPNAKISNGHPPPLKQEAGNIRLPTQGMKRPYNPSAPPHFAHRRQPLQQQQHQQQQQQMLQKRYPMNRISEYPVGPQGVGGDMNRRVYRLPPYGGQNMPYHPDHMYARRPNAAGPANGPQRSVDGYPAERHAPSAGSEHYQSINAEPTADFEEEDLVINDPPQPVTPSKDRMGVEETKLEPVVTLQMLQSQKKAVSLPGDDTGAGEIQVTADNDPQEAEASKLSQQTLDPSGMYVVFPLKGSEKQQIEGEAPSAPAEYQNTPFSVIRDQPQEPILKNKKPQSLQQQNKAHQLPKEKFPYPIEKPDPSYSELHSNPDSQAHVPGVLIAPRIIHGAFGTGTETPIAIAYTPTEPSTFRRTSALVEQDQKFSNMNLATPVIGEIRQDTQTEEGLSSDFDLRGQNYEKNFMAPFYPSVSLGEGGASGAAAVNPTLNNWNIVPSTTEQSIYEKNNINRADVEPAEETKRKESPAASALTAEKNPELDSFQPQLQGGFKPIYPPGYQHVEQVEHEAAKNRDQDQPQALPLVAVTTSTAKPATAAAISSSSSSTTTTTTSTTSTTNQPGTTKAAATTTTQAPAGSVNPTQRKKSTFETSLAALLFGEEDEEDGARKSAELPKAQAGPRNVPRMGPRSLTLS</sequence>
<feature type="chain" id="PRO_5017182622" evidence="2">
    <location>
        <begin position="22"/>
        <end position="1565"/>
    </location>
</feature>
<evidence type="ECO:0000256" key="2">
    <source>
        <dbReference type="SAM" id="SignalP"/>
    </source>
</evidence>
<feature type="region of interest" description="Disordered" evidence="1">
    <location>
        <begin position="860"/>
        <end position="992"/>
    </location>
</feature>
<evidence type="ECO:0000313" key="4">
    <source>
        <dbReference type="Proteomes" id="UP000268350"/>
    </source>
</evidence>
<accession>A0A3B0JJL4</accession>
<organism evidence="3 4">
    <name type="scientific">Drosophila guanche</name>
    <name type="common">Fruit fly</name>
    <dbReference type="NCBI Taxonomy" id="7266"/>
    <lineage>
        <taxon>Eukaryota</taxon>
        <taxon>Metazoa</taxon>
        <taxon>Ecdysozoa</taxon>
        <taxon>Arthropoda</taxon>
        <taxon>Hexapoda</taxon>
        <taxon>Insecta</taxon>
        <taxon>Pterygota</taxon>
        <taxon>Neoptera</taxon>
        <taxon>Endopterygota</taxon>
        <taxon>Diptera</taxon>
        <taxon>Brachycera</taxon>
        <taxon>Muscomorpha</taxon>
        <taxon>Ephydroidea</taxon>
        <taxon>Drosophilidae</taxon>
        <taxon>Drosophila</taxon>
        <taxon>Sophophora</taxon>
    </lineage>
</organism>
<feature type="compositionally biased region" description="Polar residues" evidence="1">
    <location>
        <begin position="576"/>
        <end position="590"/>
    </location>
</feature>
<feature type="compositionally biased region" description="Polar residues" evidence="1">
    <location>
        <begin position="688"/>
        <end position="713"/>
    </location>
</feature>
<feature type="compositionally biased region" description="Low complexity" evidence="1">
    <location>
        <begin position="756"/>
        <end position="768"/>
    </location>
</feature>
<feature type="compositionally biased region" description="Low complexity" evidence="1">
    <location>
        <begin position="278"/>
        <end position="289"/>
    </location>
</feature>
<feature type="signal peptide" evidence="2">
    <location>
        <begin position="1"/>
        <end position="21"/>
    </location>
</feature>
<keyword evidence="4" id="KW-1185">Reference proteome</keyword>
<evidence type="ECO:0000313" key="3">
    <source>
        <dbReference type="EMBL" id="SPP82547.1"/>
    </source>
</evidence>
<dbReference type="Proteomes" id="UP000268350">
    <property type="component" value="Unassembled WGS sequence"/>
</dbReference>
<dbReference type="OMA" id="TPNIHDF"/>
<feature type="compositionally biased region" description="Polar residues" evidence="1">
    <location>
        <begin position="311"/>
        <end position="322"/>
    </location>
</feature>
<keyword evidence="2" id="KW-0732">Signal</keyword>
<feature type="compositionally biased region" description="Low complexity" evidence="1">
    <location>
        <begin position="227"/>
        <end position="245"/>
    </location>
</feature>
<name>A0A3B0JJL4_DROGU</name>
<feature type="region of interest" description="Disordered" evidence="1">
    <location>
        <begin position="189"/>
        <end position="590"/>
    </location>
</feature>
<feature type="compositionally biased region" description="Low complexity" evidence="1">
    <location>
        <begin position="860"/>
        <end position="872"/>
    </location>
</feature>
<dbReference type="STRING" id="7266.A0A3B0JJL4"/>
<dbReference type="EMBL" id="OUUW01000007">
    <property type="protein sequence ID" value="SPP82547.1"/>
    <property type="molecule type" value="Genomic_DNA"/>
</dbReference>